<comment type="caution">
    <text evidence="2">The sequence shown here is derived from an EMBL/GenBank/DDBJ whole genome shotgun (WGS) entry which is preliminary data.</text>
</comment>
<dbReference type="PANTHER" id="PTHR37992">
    <property type="entry name" value="EXPRESSED PROTEIN"/>
    <property type="match status" value="1"/>
</dbReference>
<dbReference type="OrthoDB" id="2332199at2759"/>
<name>A0A2G8S230_9APHY</name>
<feature type="transmembrane region" description="Helical" evidence="1">
    <location>
        <begin position="12"/>
        <end position="32"/>
    </location>
</feature>
<dbReference type="PANTHER" id="PTHR37992:SF1">
    <property type="entry name" value="DUF1774-DOMAIN-CONTAINING PROTEIN"/>
    <property type="match status" value="1"/>
</dbReference>
<feature type="transmembrane region" description="Helical" evidence="1">
    <location>
        <begin position="116"/>
        <end position="138"/>
    </location>
</feature>
<keyword evidence="3" id="KW-1185">Reference proteome</keyword>
<dbReference type="InterPro" id="IPR013920">
    <property type="entry name" value="DUF1774_fun"/>
</dbReference>
<keyword evidence="1" id="KW-0812">Transmembrane</keyword>
<sequence length="284" mass="30838">MWNIMGNDLSRARALTVTSLLVNFGAQLYGMITTPNMKDVADMNHYAFSPNPYFIAVFVTGQVVLQLAWIRKLFVDDPPNGYCVIAQNPPSPTAARESTAMSPVTDQEEDRAWKAAVMYAPVYAIGNLCIVGWLFFWLHEKFVGSQVLVTVNTLLQLAAVVALPPAQPTSPALHKLTHVVAKTFAGIAVLDFLDNGAIAFRYRPPPSSVVQALTYTFFPLAAACSGPLFAAVLLYDVLAVAVGQTGVEGATPWPQRLGWTTLATAIILGVKFATRGSQFFHHSH</sequence>
<organism evidence="2 3">
    <name type="scientific">Ganoderma sinense ZZ0214-1</name>
    <dbReference type="NCBI Taxonomy" id="1077348"/>
    <lineage>
        <taxon>Eukaryota</taxon>
        <taxon>Fungi</taxon>
        <taxon>Dikarya</taxon>
        <taxon>Basidiomycota</taxon>
        <taxon>Agaricomycotina</taxon>
        <taxon>Agaricomycetes</taxon>
        <taxon>Polyporales</taxon>
        <taxon>Polyporaceae</taxon>
        <taxon>Ganoderma</taxon>
    </lineage>
</organism>
<dbReference type="Proteomes" id="UP000230002">
    <property type="component" value="Unassembled WGS sequence"/>
</dbReference>
<keyword evidence="1" id="KW-1133">Transmembrane helix</keyword>
<evidence type="ECO:0000256" key="1">
    <source>
        <dbReference type="SAM" id="Phobius"/>
    </source>
</evidence>
<evidence type="ECO:0000313" key="2">
    <source>
        <dbReference type="EMBL" id="PIL27804.1"/>
    </source>
</evidence>
<reference evidence="2 3" key="1">
    <citation type="journal article" date="2015" name="Sci. Rep.">
        <title>Chromosome-level genome map provides insights into diverse defense mechanisms in the medicinal fungus Ganoderma sinense.</title>
        <authorList>
            <person name="Zhu Y."/>
            <person name="Xu J."/>
            <person name="Sun C."/>
            <person name="Zhou S."/>
            <person name="Xu H."/>
            <person name="Nelson D.R."/>
            <person name="Qian J."/>
            <person name="Song J."/>
            <person name="Luo H."/>
            <person name="Xiang L."/>
            <person name="Li Y."/>
            <person name="Xu Z."/>
            <person name="Ji A."/>
            <person name="Wang L."/>
            <person name="Lu S."/>
            <person name="Hayward A."/>
            <person name="Sun W."/>
            <person name="Li X."/>
            <person name="Schwartz D.C."/>
            <person name="Wang Y."/>
            <person name="Chen S."/>
        </authorList>
    </citation>
    <scope>NUCLEOTIDE SEQUENCE [LARGE SCALE GENOMIC DNA]</scope>
    <source>
        <strain evidence="2 3">ZZ0214-1</strain>
    </source>
</reference>
<dbReference type="AlphaFoldDB" id="A0A2G8S230"/>
<feature type="transmembrane region" description="Helical" evidence="1">
    <location>
        <begin position="212"/>
        <end position="237"/>
    </location>
</feature>
<gene>
    <name evidence="2" type="ORF">GSI_10958</name>
</gene>
<keyword evidence="1" id="KW-0472">Membrane</keyword>
<accession>A0A2G8S230</accession>
<feature type="transmembrane region" description="Helical" evidence="1">
    <location>
        <begin position="52"/>
        <end position="70"/>
    </location>
</feature>
<proteinExistence type="predicted"/>
<dbReference type="EMBL" id="AYKW01000034">
    <property type="protein sequence ID" value="PIL27804.1"/>
    <property type="molecule type" value="Genomic_DNA"/>
</dbReference>
<evidence type="ECO:0000313" key="3">
    <source>
        <dbReference type="Proteomes" id="UP000230002"/>
    </source>
</evidence>
<protein>
    <submittedName>
        <fullName evidence="2">Uncharacterized protein</fullName>
    </submittedName>
</protein>